<dbReference type="GO" id="GO:0008270">
    <property type="term" value="F:zinc ion binding"/>
    <property type="evidence" value="ECO:0007669"/>
    <property type="project" value="UniProtKB-KW"/>
</dbReference>
<dbReference type="EMBL" id="JBJKFK010002870">
    <property type="protein sequence ID" value="KAL3310530.1"/>
    <property type="molecule type" value="Genomic_DNA"/>
</dbReference>
<evidence type="ECO:0000313" key="6">
    <source>
        <dbReference type="EMBL" id="KAL3310530.1"/>
    </source>
</evidence>
<dbReference type="PROSITE" id="PS50089">
    <property type="entry name" value="ZF_RING_2"/>
    <property type="match status" value="1"/>
</dbReference>
<comment type="caution">
    <text evidence="6">The sequence shown here is derived from an EMBL/GenBank/DDBJ whole genome shotgun (WGS) entry which is preliminary data.</text>
</comment>
<evidence type="ECO:0000259" key="5">
    <source>
        <dbReference type="PROSITE" id="PS50089"/>
    </source>
</evidence>
<dbReference type="SMART" id="SM00184">
    <property type="entry name" value="RING"/>
    <property type="match status" value="1"/>
</dbReference>
<dbReference type="InterPro" id="IPR001841">
    <property type="entry name" value="Znf_RING"/>
</dbReference>
<dbReference type="Proteomes" id="UP001626550">
    <property type="component" value="Unassembled WGS sequence"/>
</dbReference>
<keyword evidence="1 3" id="KW-0863">Zinc-finger</keyword>
<evidence type="ECO:0000256" key="2">
    <source>
        <dbReference type="ARBA" id="ARBA00022833"/>
    </source>
</evidence>
<keyword evidence="1 3" id="KW-0479">Metal-binding</keyword>
<protein>
    <recommendedName>
        <fullName evidence="5">RING-type domain-containing protein</fullName>
    </recommendedName>
</protein>
<feature type="compositionally biased region" description="Low complexity" evidence="4">
    <location>
        <begin position="163"/>
        <end position="176"/>
    </location>
</feature>
<evidence type="ECO:0000256" key="1">
    <source>
        <dbReference type="ARBA" id="ARBA00022771"/>
    </source>
</evidence>
<dbReference type="PANTHER" id="PTHR46359">
    <property type="entry name" value="GEO07743P1"/>
    <property type="match status" value="1"/>
</dbReference>
<dbReference type="Gene3D" id="3.30.40.10">
    <property type="entry name" value="Zinc/RING finger domain, C3HC4 (zinc finger)"/>
    <property type="match status" value="1"/>
</dbReference>
<evidence type="ECO:0000313" key="7">
    <source>
        <dbReference type="Proteomes" id="UP001626550"/>
    </source>
</evidence>
<dbReference type="AlphaFoldDB" id="A0ABD2PSS8"/>
<feature type="region of interest" description="Disordered" evidence="4">
    <location>
        <begin position="149"/>
        <end position="176"/>
    </location>
</feature>
<evidence type="ECO:0000256" key="4">
    <source>
        <dbReference type="SAM" id="MobiDB-lite"/>
    </source>
</evidence>
<proteinExistence type="predicted"/>
<dbReference type="SUPFAM" id="SSF57850">
    <property type="entry name" value="RING/U-box"/>
    <property type="match status" value="1"/>
</dbReference>
<keyword evidence="7" id="KW-1185">Reference proteome</keyword>
<sequence>MGNCFGFLRRSARLLDDRDDMDDFDYYQEPIPSGPIYHIHPGVKKYASELTEEEQLLIISRMDIIQGIPSLIFDHGLHIEECIICLEPYEDQDIVKSLACGHTYHGECIDKWLMLSSQCPKCLKDVKDLPDIPADLGCAPYPMKQQSMQREIAGTSTRQNHPSCSSDLAPSSSEVL</sequence>
<feature type="compositionally biased region" description="Polar residues" evidence="4">
    <location>
        <begin position="149"/>
        <end position="162"/>
    </location>
</feature>
<name>A0ABD2PSS8_9PLAT</name>
<dbReference type="Pfam" id="PF13639">
    <property type="entry name" value="zf-RING_2"/>
    <property type="match status" value="1"/>
</dbReference>
<feature type="domain" description="RING-type" evidence="5">
    <location>
        <begin position="82"/>
        <end position="122"/>
    </location>
</feature>
<dbReference type="InterPro" id="IPR013083">
    <property type="entry name" value="Znf_RING/FYVE/PHD"/>
</dbReference>
<reference evidence="6 7" key="1">
    <citation type="submission" date="2024-11" db="EMBL/GenBank/DDBJ databases">
        <title>Adaptive evolution of stress response genes in parasites aligns with host niche diversity.</title>
        <authorList>
            <person name="Hahn C."/>
            <person name="Resl P."/>
        </authorList>
    </citation>
    <scope>NUCLEOTIDE SEQUENCE [LARGE SCALE GENOMIC DNA]</scope>
    <source>
        <strain evidence="6">EGGRZ-B1_66</strain>
        <tissue evidence="6">Body</tissue>
    </source>
</reference>
<organism evidence="6 7">
    <name type="scientific">Cichlidogyrus casuarinus</name>
    <dbReference type="NCBI Taxonomy" id="1844966"/>
    <lineage>
        <taxon>Eukaryota</taxon>
        <taxon>Metazoa</taxon>
        <taxon>Spiralia</taxon>
        <taxon>Lophotrochozoa</taxon>
        <taxon>Platyhelminthes</taxon>
        <taxon>Monogenea</taxon>
        <taxon>Monopisthocotylea</taxon>
        <taxon>Dactylogyridea</taxon>
        <taxon>Ancyrocephalidae</taxon>
        <taxon>Cichlidogyrus</taxon>
    </lineage>
</organism>
<dbReference type="PANTHER" id="PTHR46359:SF2">
    <property type="entry name" value="GEO07743P1"/>
    <property type="match status" value="1"/>
</dbReference>
<dbReference type="InterPro" id="IPR052804">
    <property type="entry name" value="UEC_component"/>
</dbReference>
<evidence type="ECO:0000256" key="3">
    <source>
        <dbReference type="PROSITE-ProRule" id="PRU00175"/>
    </source>
</evidence>
<keyword evidence="2" id="KW-0862">Zinc</keyword>
<accession>A0ABD2PSS8</accession>
<gene>
    <name evidence="6" type="ORF">Ciccas_010907</name>
</gene>